<keyword evidence="12" id="KW-1185">Reference proteome</keyword>
<dbReference type="SUPFAM" id="SSF100920">
    <property type="entry name" value="Heat shock protein 70kD (HSP70), peptide-binding domain"/>
    <property type="match status" value="1"/>
</dbReference>
<protein>
    <submittedName>
        <fullName evidence="11">78 kDa glucose-regulated protein</fullName>
    </submittedName>
</protein>
<reference evidence="12" key="1">
    <citation type="submission" date="2017-04" db="EMBL/GenBank/DDBJ databases">
        <title>Plasmodium gonderi genome.</title>
        <authorList>
            <person name="Arisue N."/>
            <person name="Honma H."/>
            <person name="Kawai S."/>
            <person name="Tougan T."/>
            <person name="Tanabe K."/>
            <person name="Horii T."/>
        </authorList>
    </citation>
    <scope>NUCLEOTIDE SEQUENCE [LARGE SCALE GENOMIC DNA]</scope>
    <source>
        <strain evidence="12">ATCC 30045</strain>
    </source>
</reference>
<dbReference type="GO" id="GO:0005788">
    <property type="term" value="C:endoplasmic reticulum lumen"/>
    <property type="evidence" value="ECO:0007669"/>
    <property type="project" value="UniProtKB-SubCell"/>
</dbReference>
<comment type="subcellular location">
    <subcellularLocation>
        <location evidence="1">Endoplasmic reticulum lumen</location>
    </subcellularLocation>
</comment>
<comment type="similarity">
    <text evidence="2 7">Belongs to the heat shock protein 70 family.</text>
</comment>
<feature type="signal peptide" evidence="10">
    <location>
        <begin position="1"/>
        <end position="21"/>
    </location>
</feature>
<dbReference type="EMBL" id="BDQF01000008">
    <property type="protein sequence ID" value="GAW80243.1"/>
    <property type="molecule type" value="Genomic_DNA"/>
</dbReference>
<proteinExistence type="inferred from homology"/>
<keyword evidence="8" id="KW-0175">Coiled coil</keyword>
<name>A0A1Y1JII8_PLAGO</name>
<evidence type="ECO:0000256" key="6">
    <source>
        <dbReference type="ARBA" id="ARBA00022840"/>
    </source>
</evidence>
<dbReference type="Gene3D" id="3.30.420.40">
    <property type="match status" value="2"/>
</dbReference>
<dbReference type="OMA" id="VQRDIKH"/>
<dbReference type="NCBIfam" id="NF001413">
    <property type="entry name" value="PRK00290.1"/>
    <property type="match status" value="1"/>
</dbReference>
<evidence type="ECO:0000256" key="9">
    <source>
        <dbReference type="SAM" id="MobiDB-lite"/>
    </source>
</evidence>
<dbReference type="FunFam" id="2.60.34.10:FF:000002">
    <property type="entry name" value="Heat shock 70 kDa"/>
    <property type="match status" value="1"/>
</dbReference>
<feature type="coiled-coil region" evidence="8">
    <location>
        <begin position="268"/>
        <end position="295"/>
    </location>
</feature>
<keyword evidence="6 7" id="KW-0067">ATP-binding</keyword>
<dbReference type="FunFam" id="3.30.420.40:FF:000172">
    <property type="entry name" value="Heat shock 70 kDa protein"/>
    <property type="match status" value="1"/>
</dbReference>
<dbReference type="Pfam" id="PF00012">
    <property type="entry name" value="HSP70"/>
    <property type="match status" value="1"/>
</dbReference>
<dbReference type="FunFam" id="3.90.640.10:FF:000153">
    <property type="entry name" value="Endoplasmic reticulum chaperone BiP"/>
    <property type="match status" value="1"/>
</dbReference>
<dbReference type="InterPro" id="IPR029048">
    <property type="entry name" value="HSP70_C_sf"/>
</dbReference>
<dbReference type="PROSITE" id="PS01036">
    <property type="entry name" value="HSP70_3"/>
    <property type="match status" value="1"/>
</dbReference>
<dbReference type="PROSITE" id="PS00329">
    <property type="entry name" value="HSP70_2"/>
    <property type="match status" value="1"/>
</dbReference>
<dbReference type="Gene3D" id="2.60.34.10">
    <property type="entry name" value="Substrate Binding Domain Of DNAk, Chain A, domain 1"/>
    <property type="match status" value="1"/>
</dbReference>
<evidence type="ECO:0000256" key="2">
    <source>
        <dbReference type="ARBA" id="ARBA00007381"/>
    </source>
</evidence>
<feature type="chain" id="PRO_5013367654" evidence="10">
    <location>
        <begin position="22"/>
        <end position="652"/>
    </location>
</feature>
<dbReference type="Proteomes" id="UP000195521">
    <property type="component" value="Unassembled WGS sequence"/>
</dbReference>
<dbReference type="GeneID" id="39746956"/>
<evidence type="ECO:0000256" key="1">
    <source>
        <dbReference type="ARBA" id="ARBA00004319"/>
    </source>
</evidence>
<dbReference type="PRINTS" id="PR00301">
    <property type="entry name" value="HEATSHOCK70"/>
</dbReference>
<dbReference type="CDD" id="cd10241">
    <property type="entry name" value="ASKHA_NBD_HSP70_BiP"/>
    <property type="match status" value="1"/>
</dbReference>
<keyword evidence="5" id="KW-0256">Endoplasmic reticulum</keyword>
<dbReference type="PANTHER" id="PTHR19375">
    <property type="entry name" value="HEAT SHOCK PROTEIN 70KDA"/>
    <property type="match status" value="1"/>
</dbReference>
<accession>A0A1Y1JII8</accession>
<feature type="region of interest" description="Disordered" evidence="9">
    <location>
        <begin position="631"/>
        <end position="652"/>
    </location>
</feature>
<evidence type="ECO:0000256" key="8">
    <source>
        <dbReference type="SAM" id="Coils"/>
    </source>
</evidence>
<dbReference type="InterPro" id="IPR029047">
    <property type="entry name" value="HSP70_peptide-bd_sf"/>
</dbReference>
<dbReference type="GO" id="GO:0140662">
    <property type="term" value="F:ATP-dependent protein folding chaperone"/>
    <property type="evidence" value="ECO:0007669"/>
    <property type="project" value="InterPro"/>
</dbReference>
<dbReference type="InterPro" id="IPR013126">
    <property type="entry name" value="Hsp_70_fam"/>
</dbReference>
<evidence type="ECO:0000256" key="10">
    <source>
        <dbReference type="SAM" id="SignalP"/>
    </source>
</evidence>
<keyword evidence="3 10" id="KW-0732">Signal</keyword>
<feature type="coiled-coil region" evidence="8">
    <location>
        <begin position="534"/>
        <end position="622"/>
    </location>
</feature>
<dbReference type="Gene3D" id="3.90.640.10">
    <property type="entry name" value="Actin, Chain A, domain 4"/>
    <property type="match status" value="1"/>
</dbReference>
<organism evidence="11 12">
    <name type="scientific">Plasmodium gonderi</name>
    <dbReference type="NCBI Taxonomy" id="77519"/>
    <lineage>
        <taxon>Eukaryota</taxon>
        <taxon>Sar</taxon>
        <taxon>Alveolata</taxon>
        <taxon>Apicomplexa</taxon>
        <taxon>Aconoidasida</taxon>
        <taxon>Haemosporida</taxon>
        <taxon>Plasmodiidae</taxon>
        <taxon>Plasmodium</taxon>
        <taxon>Plasmodium (Plasmodium)</taxon>
    </lineage>
</organism>
<evidence type="ECO:0000313" key="11">
    <source>
        <dbReference type="EMBL" id="GAW80243.1"/>
    </source>
</evidence>
<dbReference type="OrthoDB" id="2401965at2759"/>
<dbReference type="InterPro" id="IPR043129">
    <property type="entry name" value="ATPase_NBD"/>
</dbReference>
<dbReference type="RefSeq" id="XP_028542832.1">
    <property type="nucleotide sequence ID" value="XM_028687031.1"/>
</dbReference>
<evidence type="ECO:0000313" key="12">
    <source>
        <dbReference type="Proteomes" id="UP000195521"/>
    </source>
</evidence>
<evidence type="ECO:0000256" key="7">
    <source>
        <dbReference type="RuleBase" id="RU003322"/>
    </source>
</evidence>
<dbReference type="AlphaFoldDB" id="A0A1Y1JII8"/>
<dbReference type="SUPFAM" id="SSF100934">
    <property type="entry name" value="Heat shock protein 70kD (HSP70), C-terminal subdomain"/>
    <property type="match status" value="1"/>
</dbReference>
<dbReference type="Gene3D" id="1.20.1270.10">
    <property type="match status" value="1"/>
</dbReference>
<evidence type="ECO:0000256" key="5">
    <source>
        <dbReference type="ARBA" id="ARBA00022824"/>
    </source>
</evidence>
<evidence type="ECO:0000256" key="3">
    <source>
        <dbReference type="ARBA" id="ARBA00022729"/>
    </source>
</evidence>
<sequence>MRNTRSYIYLLFLSLLKYTGAIDSGIEGPVIGIDLGTTYSCVGVFKNGRVEILNNELGNRITPSYVSFVDGERKVGEAAKLEATLHPTQTVFDVKRLIGRKFDDQEVVRDRSLLPYEIVNQEGKPNIRVQIKDKKTTFAPEQISAMVLEKMKEIAQSFLGKSVKNAVVTVPAYFNDAQRQATKDAGTIAGLNIVRIINEPTAAALAYGLDKKEETSILVYDLGGGTFDVSILVIDNGVFEVYATAGNTHLGGEDFDQRVMDYFIKIFKKKTNIDLRSDKKAIQKLRKEVEIAKRNLSVVHSTQIEIEDIVEGHSFSETLTRAKFEELNDDLFRETLEPVKKVLDDAKYEKSKIDEIVLVGGSTRIPKIQQIIKEFFNGKEPNRGINPDEAVAYGAAIQAGIILGEELQDVVLLDVTPLTLGIETVGGIMTQLIKRNTVIPTKKSQTFSTYQDNQPAVLIQVFEGERALTKDNHLLGKFELSGIPPAQRGVPKIEVTFTVDKNGILHVEAEDKGTGKSKGITITNDKGRLSKEQIEKMINDAEKFADEDKNLREKVEAKNNLDNYLQNMKATVEDKDKLADKIEKDDKNAILNAVKDAENWLNNNSNADAEALKQKLKDVEAVCQPIIVKLYGQPGASSPPPSGDEDVESDEL</sequence>
<comment type="caution">
    <text evidence="11">The sequence shown here is derived from an EMBL/GenBank/DDBJ whole genome shotgun (WGS) entry which is preliminary data.</text>
</comment>
<dbReference type="InterPro" id="IPR018181">
    <property type="entry name" value="Heat_shock_70_CS"/>
</dbReference>
<dbReference type="SUPFAM" id="SSF53067">
    <property type="entry name" value="Actin-like ATPase domain"/>
    <property type="match status" value="2"/>
</dbReference>
<dbReference type="InterPro" id="IPR042050">
    <property type="entry name" value="BIP_NBD"/>
</dbReference>
<dbReference type="PROSITE" id="PS00297">
    <property type="entry name" value="HSP70_1"/>
    <property type="match status" value="1"/>
</dbReference>
<dbReference type="GO" id="GO:0005524">
    <property type="term" value="F:ATP binding"/>
    <property type="evidence" value="ECO:0007669"/>
    <property type="project" value="UniProtKB-KW"/>
</dbReference>
<evidence type="ECO:0000256" key="4">
    <source>
        <dbReference type="ARBA" id="ARBA00022741"/>
    </source>
</evidence>
<feature type="compositionally biased region" description="Acidic residues" evidence="9">
    <location>
        <begin position="643"/>
        <end position="652"/>
    </location>
</feature>
<keyword evidence="4 7" id="KW-0547">Nucleotide-binding</keyword>
<gene>
    <name evidence="11" type="ORF">PGO_071580</name>
</gene>
<dbReference type="FunFam" id="3.30.420.40:FF:000026">
    <property type="entry name" value="Heat shock protein 70"/>
    <property type="match status" value="1"/>
</dbReference>